<dbReference type="STRING" id="351160.RCIA203"/>
<accession>Q0W1E8</accession>
<name>Q0W1E8_METAR</name>
<dbReference type="KEGG" id="rci:RCIA203"/>
<keyword evidence="2" id="KW-1185">Reference proteome</keyword>
<evidence type="ECO:0000313" key="2">
    <source>
        <dbReference type="Proteomes" id="UP000000663"/>
    </source>
</evidence>
<reference evidence="1 2" key="1">
    <citation type="journal article" date="2006" name="Science">
        <title>Genome of rice cluster I archaea -- the key methane producers in the rice rhizosphere.</title>
        <authorList>
            <person name="Erkel C."/>
            <person name="Kube M."/>
            <person name="Reinhardt R."/>
            <person name="Liesack W."/>
        </authorList>
    </citation>
    <scope>NUCLEOTIDE SEQUENCE [LARGE SCALE GENOMIC DNA]</scope>
    <source>
        <strain evidence="2">DSM 22066 / NBRC 105507 / MRE50</strain>
    </source>
</reference>
<organism evidence="1 2">
    <name type="scientific">Methanocella arvoryzae (strain DSM 22066 / NBRC 105507 / MRE50)</name>
    <dbReference type="NCBI Taxonomy" id="351160"/>
    <lineage>
        <taxon>Archaea</taxon>
        <taxon>Methanobacteriati</taxon>
        <taxon>Methanobacteriota</taxon>
        <taxon>Stenosarchaea group</taxon>
        <taxon>Methanomicrobia</taxon>
        <taxon>Methanocellales</taxon>
        <taxon>Methanocellaceae</taxon>
        <taxon>Methanocella</taxon>
    </lineage>
</organism>
<dbReference type="EMBL" id="AM114193">
    <property type="protein sequence ID" value="CAJ37795.1"/>
    <property type="molecule type" value="Genomic_DNA"/>
</dbReference>
<dbReference type="Proteomes" id="UP000000663">
    <property type="component" value="Chromosome"/>
</dbReference>
<gene>
    <name evidence="1" type="ORF">RCIA203</name>
</gene>
<evidence type="ECO:0000313" key="1">
    <source>
        <dbReference type="EMBL" id="CAJ37795.1"/>
    </source>
</evidence>
<dbReference type="AlphaFoldDB" id="Q0W1E8"/>
<proteinExistence type="predicted"/>
<sequence>MFHLFFFPRYYETNRDICSFPEIRRKTESQRFPGPVKLIADQGYWNSQRYYPGYADTHYRPCHCHVLRGRDMYNRTAGGFDSGDTRVLRYLDRAGPVVF</sequence>
<protein>
    <submittedName>
        <fullName evidence="1">Uncharacterized protein</fullName>
    </submittedName>
</protein>